<reference evidence="2" key="1">
    <citation type="submission" date="2020-05" db="EMBL/GenBank/DDBJ databases">
        <authorList>
            <person name="Chiriac C."/>
            <person name="Salcher M."/>
            <person name="Ghai R."/>
            <person name="Kavagutti S V."/>
        </authorList>
    </citation>
    <scope>NUCLEOTIDE SEQUENCE</scope>
</reference>
<dbReference type="AlphaFoldDB" id="A0A6J7QZI8"/>
<accession>A0A6J7QZI8</accession>
<evidence type="ECO:0000313" key="2">
    <source>
        <dbReference type="EMBL" id="CAB5019624.1"/>
    </source>
</evidence>
<proteinExistence type="predicted"/>
<feature type="compositionally biased region" description="Polar residues" evidence="1">
    <location>
        <begin position="81"/>
        <end position="91"/>
    </location>
</feature>
<feature type="region of interest" description="Disordered" evidence="1">
    <location>
        <begin position="1"/>
        <end position="91"/>
    </location>
</feature>
<gene>
    <name evidence="2" type="ORF">UFOPK3931_03273</name>
</gene>
<dbReference type="EMBL" id="CAFBOL010000158">
    <property type="protein sequence ID" value="CAB5019624.1"/>
    <property type="molecule type" value="Genomic_DNA"/>
</dbReference>
<name>A0A6J7QZI8_9ZZZZ</name>
<evidence type="ECO:0000256" key="1">
    <source>
        <dbReference type="SAM" id="MobiDB-lite"/>
    </source>
</evidence>
<organism evidence="2">
    <name type="scientific">freshwater metagenome</name>
    <dbReference type="NCBI Taxonomy" id="449393"/>
    <lineage>
        <taxon>unclassified sequences</taxon>
        <taxon>metagenomes</taxon>
        <taxon>ecological metagenomes</taxon>
    </lineage>
</organism>
<feature type="compositionally biased region" description="Polar residues" evidence="1">
    <location>
        <begin position="10"/>
        <end position="28"/>
    </location>
</feature>
<sequence length="91" mass="9543">MEPTDPNMPSPTGTSATNTTGVNGTAISPNPAAITRPMRRMNWKGGGPMRDARYSETPSAPKPRDAVITANSAEPPCRSRLASTGKTTSSR</sequence>
<protein>
    <submittedName>
        <fullName evidence="2">Unannotated protein</fullName>
    </submittedName>
</protein>